<accession>A0A9P5Y022</accession>
<evidence type="ECO:0000313" key="4">
    <source>
        <dbReference type="Proteomes" id="UP000807353"/>
    </source>
</evidence>
<feature type="region of interest" description="Disordered" evidence="1">
    <location>
        <begin position="114"/>
        <end position="149"/>
    </location>
</feature>
<reference evidence="3" key="1">
    <citation type="submission" date="2020-11" db="EMBL/GenBank/DDBJ databases">
        <authorList>
            <consortium name="DOE Joint Genome Institute"/>
            <person name="Ahrendt S."/>
            <person name="Riley R."/>
            <person name="Andreopoulos W."/>
            <person name="Labutti K."/>
            <person name="Pangilinan J."/>
            <person name="Ruiz-Duenas F.J."/>
            <person name="Barrasa J.M."/>
            <person name="Sanchez-Garcia M."/>
            <person name="Camarero S."/>
            <person name="Miyauchi S."/>
            <person name="Serrano A."/>
            <person name="Linde D."/>
            <person name="Babiker R."/>
            <person name="Drula E."/>
            <person name="Ayuso-Fernandez I."/>
            <person name="Pacheco R."/>
            <person name="Padilla G."/>
            <person name="Ferreira P."/>
            <person name="Barriuso J."/>
            <person name="Kellner H."/>
            <person name="Castanera R."/>
            <person name="Alfaro M."/>
            <person name="Ramirez L."/>
            <person name="Pisabarro A.G."/>
            <person name="Kuo A."/>
            <person name="Tritt A."/>
            <person name="Lipzen A."/>
            <person name="He G."/>
            <person name="Yan M."/>
            <person name="Ng V."/>
            <person name="Cullen D."/>
            <person name="Martin F."/>
            <person name="Rosso M.-N."/>
            <person name="Henrissat B."/>
            <person name="Hibbett D."/>
            <person name="Martinez A.T."/>
            <person name="Grigoriev I.V."/>
        </authorList>
    </citation>
    <scope>NUCLEOTIDE SEQUENCE</scope>
    <source>
        <strain evidence="3">CBS 247.69</strain>
    </source>
</reference>
<proteinExistence type="predicted"/>
<keyword evidence="4" id="KW-1185">Reference proteome</keyword>
<keyword evidence="2" id="KW-0472">Membrane</keyword>
<comment type="caution">
    <text evidence="3">The sequence shown here is derived from an EMBL/GenBank/DDBJ whole genome shotgun (WGS) entry which is preliminary data.</text>
</comment>
<dbReference type="AlphaFoldDB" id="A0A9P5Y022"/>
<dbReference type="EMBL" id="MU150330">
    <property type="protein sequence ID" value="KAF9458831.1"/>
    <property type="molecule type" value="Genomic_DNA"/>
</dbReference>
<feature type="compositionally biased region" description="Pro residues" evidence="1">
    <location>
        <begin position="123"/>
        <end position="143"/>
    </location>
</feature>
<evidence type="ECO:0000256" key="2">
    <source>
        <dbReference type="SAM" id="Phobius"/>
    </source>
</evidence>
<gene>
    <name evidence="3" type="ORF">BDZ94DRAFT_1325248</name>
</gene>
<evidence type="ECO:0000313" key="3">
    <source>
        <dbReference type="EMBL" id="KAF9458831.1"/>
    </source>
</evidence>
<dbReference type="Proteomes" id="UP000807353">
    <property type="component" value="Unassembled WGS sequence"/>
</dbReference>
<sequence>MLATAPFDGLYGSMALRLYGDLHSTDTREIVRPLLVVSTFAFTGSRSCGDGDPETIRLQVLCEPLQLFPSSTVQVSELQALTKVTPNLSLQTFTADCRLFASSESRNIAQSPPFRKLEVSGTPPTPTIVPPPAPPTIAPPPASIPLESTASPTNRIVTSRQAQASSPLIFSQTLSSITSVAAEPSAGNHNSLMKGNQGEASQGTSTALGVPYSTSTLPTQGNNSEVTHHTPPLGTIIGGIIGVLAVVASLFGLLCYWQRSDRFVPLTRYQSDNDNGGMFLISHPASSLPATKLPDYGPINDTPRQMERFQSEVKNHNTPDNGTMVTEDDIALWHKKDIIEEYRFEASSRKRLEDNQIV</sequence>
<name>A0A9P5Y022_9AGAR</name>
<keyword evidence="2" id="KW-0812">Transmembrane</keyword>
<feature type="transmembrane region" description="Helical" evidence="2">
    <location>
        <begin position="233"/>
        <end position="257"/>
    </location>
</feature>
<evidence type="ECO:0000256" key="1">
    <source>
        <dbReference type="SAM" id="MobiDB-lite"/>
    </source>
</evidence>
<keyword evidence="2" id="KW-1133">Transmembrane helix</keyword>
<feature type="region of interest" description="Disordered" evidence="1">
    <location>
        <begin position="187"/>
        <end position="206"/>
    </location>
</feature>
<protein>
    <submittedName>
        <fullName evidence="3">Uncharacterized protein</fullName>
    </submittedName>
</protein>
<organism evidence="3 4">
    <name type="scientific">Collybia nuda</name>
    <dbReference type="NCBI Taxonomy" id="64659"/>
    <lineage>
        <taxon>Eukaryota</taxon>
        <taxon>Fungi</taxon>
        <taxon>Dikarya</taxon>
        <taxon>Basidiomycota</taxon>
        <taxon>Agaricomycotina</taxon>
        <taxon>Agaricomycetes</taxon>
        <taxon>Agaricomycetidae</taxon>
        <taxon>Agaricales</taxon>
        <taxon>Tricholomatineae</taxon>
        <taxon>Clitocybaceae</taxon>
        <taxon>Collybia</taxon>
    </lineage>
</organism>